<dbReference type="InterPro" id="IPR002781">
    <property type="entry name" value="TM_pro_TauE-like"/>
</dbReference>
<keyword evidence="6 8" id="KW-1133">Transmembrane helix</keyword>
<sequence>MSVEELAIAFVCLALGGIIKGATGAGAPIFAVPALTMMFDVQFAVVVMLVPNLLTNCWQGWRFRRQRLPMRFNLAFAGLGATGVVVGSLVLAQLSPRILSLGVAAAVTVYIAIRLVRPGGFIPFAIAQRISAPVGFVAGLLQGASGLSAPVSLAFLNALQLERPYFISTASFFFVAITLVQIPTLATLGLMTPHRMLLSGLALLPLIVFMPVGARIAQRLPRVVFDRVILVLLGGLAIKLVFDASQ</sequence>
<dbReference type="GO" id="GO:0005886">
    <property type="term" value="C:plasma membrane"/>
    <property type="evidence" value="ECO:0007669"/>
    <property type="project" value="UniProtKB-SubCell"/>
</dbReference>
<dbReference type="EMBL" id="AFNV02000033">
    <property type="protein sequence ID" value="ERJ17605.1"/>
    <property type="molecule type" value="Genomic_DNA"/>
</dbReference>
<dbReference type="Pfam" id="PF01925">
    <property type="entry name" value="TauE"/>
    <property type="match status" value="1"/>
</dbReference>
<feature type="transmembrane region" description="Helical" evidence="8">
    <location>
        <begin position="197"/>
        <end position="217"/>
    </location>
</feature>
<evidence type="ECO:0000256" key="6">
    <source>
        <dbReference type="ARBA" id="ARBA00022989"/>
    </source>
</evidence>
<evidence type="ECO:0000256" key="7">
    <source>
        <dbReference type="ARBA" id="ARBA00023136"/>
    </source>
</evidence>
<feature type="transmembrane region" description="Helical" evidence="8">
    <location>
        <begin position="165"/>
        <end position="190"/>
    </location>
</feature>
<protein>
    <recommendedName>
        <fullName evidence="8">Probable membrane transporter protein</fullName>
    </recommendedName>
</protein>
<keyword evidence="7 8" id="KW-0472">Membrane</keyword>
<feature type="transmembrane region" description="Helical" evidence="8">
    <location>
        <begin position="136"/>
        <end position="159"/>
    </location>
</feature>
<evidence type="ECO:0000313" key="9">
    <source>
        <dbReference type="EMBL" id="ERJ17605.1"/>
    </source>
</evidence>
<dbReference type="Proteomes" id="UP000006242">
    <property type="component" value="Unassembled WGS sequence"/>
</dbReference>
<gene>
    <name evidence="9" type="ORF">SSPSH_003585</name>
</gene>
<keyword evidence="9" id="KW-0315">Glutamine amidotransferase</keyword>
<dbReference type="GO" id="GO:0016740">
    <property type="term" value="F:transferase activity"/>
    <property type="evidence" value="ECO:0007669"/>
    <property type="project" value="UniProtKB-KW"/>
</dbReference>
<keyword evidence="10" id="KW-1185">Reference proteome</keyword>
<keyword evidence="3" id="KW-0813">Transport</keyword>
<evidence type="ECO:0000313" key="10">
    <source>
        <dbReference type="Proteomes" id="UP000006242"/>
    </source>
</evidence>
<dbReference type="eggNOG" id="COG0730">
    <property type="taxonomic scope" value="Bacteria"/>
</dbReference>
<comment type="subcellular location">
    <subcellularLocation>
        <location evidence="1 8">Cell membrane</location>
        <topology evidence="1 8">Multi-pass membrane protein</topology>
    </subcellularLocation>
</comment>
<keyword evidence="5 8" id="KW-0812">Transmembrane</keyword>
<feature type="transmembrane region" description="Helical" evidence="8">
    <location>
        <begin position="34"/>
        <end position="54"/>
    </location>
</feature>
<evidence type="ECO:0000256" key="8">
    <source>
        <dbReference type="RuleBase" id="RU363041"/>
    </source>
</evidence>
<dbReference type="OrthoDB" id="5195497at2"/>
<dbReference type="PANTHER" id="PTHR30269">
    <property type="entry name" value="TRANSMEMBRANE PROTEIN YFCA"/>
    <property type="match status" value="1"/>
</dbReference>
<proteinExistence type="inferred from homology"/>
<organism evidence="9 10">
    <name type="scientific">Salinisphaera shabanensis E1L3A</name>
    <dbReference type="NCBI Taxonomy" id="1033802"/>
    <lineage>
        <taxon>Bacteria</taxon>
        <taxon>Pseudomonadati</taxon>
        <taxon>Pseudomonadota</taxon>
        <taxon>Gammaproteobacteria</taxon>
        <taxon>Salinisphaerales</taxon>
        <taxon>Salinisphaeraceae</taxon>
        <taxon>Salinisphaera</taxon>
    </lineage>
</organism>
<accession>U2EHR5</accession>
<evidence type="ECO:0000256" key="1">
    <source>
        <dbReference type="ARBA" id="ARBA00004651"/>
    </source>
</evidence>
<evidence type="ECO:0000256" key="4">
    <source>
        <dbReference type="ARBA" id="ARBA00022475"/>
    </source>
</evidence>
<dbReference type="InterPro" id="IPR052017">
    <property type="entry name" value="TSUP"/>
</dbReference>
<feature type="transmembrane region" description="Helical" evidence="8">
    <location>
        <begin position="74"/>
        <end position="92"/>
    </location>
</feature>
<evidence type="ECO:0000256" key="5">
    <source>
        <dbReference type="ARBA" id="ARBA00022692"/>
    </source>
</evidence>
<comment type="similarity">
    <text evidence="2 8">Belongs to the 4-toluene sulfonate uptake permease (TSUP) (TC 2.A.102) family.</text>
</comment>
<comment type="caution">
    <text evidence="9">The sequence shown here is derived from an EMBL/GenBank/DDBJ whole genome shotgun (WGS) entry which is preliminary data.</text>
</comment>
<dbReference type="PANTHER" id="PTHR30269:SF32">
    <property type="entry name" value="MEMBRANE TRANSPORTER PROTEIN-RELATED"/>
    <property type="match status" value="1"/>
</dbReference>
<keyword evidence="4 8" id="KW-1003">Cell membrane</keyword>
<dbReference type="AlphaFoldDB" id="U2EHR5"/>
<name>U2EHR5_9GAMM</name>
<reference evidence="9 10" key="1">
    <citation type="journal article" date="2011" name="J. Bacteriol.">
        <title>Genome sequence of Salinisphaera shabanensis, a gammaproteobacterium from the harsh, variable environment of the brine-seawater interface of the Shaban Deep in the Red Sea.</title>
        <authorList>
            <person name="Antunes A."/>
            <person name="Alam I."/>
            <person name="Bajic V.B."/>
            <person name="Stingl U."/>
        </authorList>
    </citation>
    <scope>NUCLEOTIDE SEQUENCE [LARGE SCALE GENOMIC DNA]</scope>
    <source>
        <strain evidence="9 10">E1L3A</strain>
    </source>
</reference>
<evidence type="ECO:0000256" key="3">
    <source>
        <dbReference type="ARBA" id="ARBA00022448"/>
    </source>
</evidence>
<dbReference type="RefSeq" id="WP_006915272.1">
    <property type="nucleotide sequence ID" value="NZ_AFNV02000033.1"/>
</dbReference>
<evidence type="ECO:0000256" key="2">
    <source>
        <dbReference type="ARBA" id="ARBA00009142"/>
    </source>
</evidence>
<reference evidence="9 10" key="2">
    <citation type="journal article" date="2013" name="PLoS ONE">
        <title>INDIGO - INtegrated Data Warehouse of MIcrobial GenOmes with Examples from the Red Sea Extremophiles.</title>
        <authorList>
            <person name="Alam I."/>
            <person name="Antunes A."/>
            <person name="Kamau A.A."/>
            <person name="Ba Alawi W."/>
            <person name="Kalkatawi M."/>
            <person name="Stingl U."/>
            <person name="Bajic V.B."/>
        </authorList>
    </citation>
    <scope>NUCLEOTIDE SEQUENCE [LARGE SCALE GENOMIC DNA]</scope>
    <source>
        <strain evidence="9 10">E1L3A</strain>
    </source>
</reference>
<feature type="transmembrane region" description="Helical" evidence="8">
    <location>
        <begin position="223"/>
        <end position="242"/>
    </location>
</feature>
<feature type="transmembrane region" description="Helical" evidence="8">
    <location>
        <begin position="98"/>
        <end position="116"/>
    </location>
</feature>